<reference evidence="2" key="1">
    <citation type="journal article" date="2014" name="Int. J. Syst. Evol. Microbiol.">
        <title>Complete genome sequence of Corynebacterium casei LMG S-19264T (=DSM 44701T), isolated from a smear-ripened cheese.</title>
        <authorList>
            <consortium name="US DOE Joint Genome Institute (JGI-PGF)"/>
            <person name="Walter F."/>
            <person name="Albersmeier A."/>
            <person name="Kalinowski J."/>
            <person name="Ruckert C."/>
        </authorList>
    </citation>
    <scope>NUCLEOTIDE SEQUENCE</scope>
    <source>
        <strain evidence="2">CGMCC 1.12195</strain>
    </source>
</reference>
<dbReference type="RefSeq" id="WP_188507232.1">
    <property type="nucleotide sequence ID" value="NZ_BMER01000004.1"/>
</dbReference>
<evidence type="ECO:0000313" key="3">
    <source>
        <dbReference type="Proteomes" id="UP000660862"/>
    </source>
</evidence>
<keyword evidence="1" id="KW-0812">Transmembrane</keyword>
<keyword evidence="1" id="KW-1133">Transmembrane helix</keyword>
<dbReference type="AlphaFoldDB" id="A0A917MDJ1"/>
<evidence type="ECO:0000256" key="1">
    <source>
        <dbReference type="SAM" id="Phobius"/>
    </source>
</evidence>
<dbReference type="Proteomes" id="UP000660862">
    <property type="component" value="Unassembled WGS sequence"/>
</dbReference>
<reference evidence="2" key="2">
    <citation type="submission" date="2020-09" db="EMBL/GenBank/DDBJ databases">
        <authorList>
            <person name="Sun Q."/>
            <person name="Zhou Y."/>
        </authorList>
    </citation>
    <scope>NUCLEOTIDE SEQUENCE</scope>
    <source>
        <strain evidence="2">CGMCC 1.12195</strain>
    </source>
</reference>
<gene>
    <name evidence="2" type="ORF">GCM10007415_33400</name>
</gene>
<name>A0A917MDJ1_9SPHI</name>
<keyword evidence="1" id="KW-0472">Membrane</keyword>
<keyword evidence="3" id="KW-1185">Reference proteome</keyword>
<organism evidence="2 3">
    <name type="scientific">Parapedobacter pyrenivorans</name>
    <dbReference type="NCBI Taxonomy" id="1305674"/>
    <lineage>
        <taxon>Bacteria</taxon>
        <taxon>Pseudomonadati</taxon>
        <taxon>Bacteroidota</taxon>
        <taxon>Sphingobacteriia</taxon>
        <taxon>Sphingobacteriales</taxon>
        <taxon>Sphingobacteriaceae</taxon>
        <taxon>Parapedobacter</taxon>
    </lineage>
</organism>
<sequence length="107" mass="12096">MQNLQFKPFAKEYLIAGLREKFPQYKIQTGMGTLQVRTSGFTITGNVAIKCKPEQGKITTSTNLDMAFVYLFFMLPLGIYILAKQARTKQFESEVVAGLKQLLEPLD</sequence>
<protein>
    <submittedName>
        <fullName evidence="2">Uncharacterized protein</fullName>
    </submittedName>
</protein>
<dbReference type="EMBL" id="BMER01000004">
    <property type="protein sequence ID" value="GGG95514.1"/>
    <property type="molecule type" value="Genomic_DNA"/>
</dbReference>
<comment type="caution">
    <text evidence="2">The sequence shown here is derived from an EMBL/GenBank/DDBJ whole genome shotgun (WGS) entry which is preliminary data.</text>
</comment>
<accession>A0A917MDJ1</accession>
<feature type="transmembrane region" description="Helical" evidence="1">
    <location>
        <begin position="67"/>
        <end position="83"/>
    </location>
</feature>
<evidence type="ECO:0000313" key="2">
    <source>
        <dbReference type="EMBL" id="GGG95514.1"/>
    </source>
</evidence>
<proteinExistence type="predicted"/>